<evidence type="ECO:0000256" key="1">
    <source>
        <dbReference type="ARBA" id="ARBA00009913"/>
    </source>
</evidence>
<dbReference type="InterPro" id="IPR025827">
    <property type="entry name" value="Zn_ribbon_recom_dom"/>
</dbReference>
<evidence type="ECO:0000259" key="2">
    <source>
        <dbReference type="Pfam" id="PF07508"/>
    </source>
</evidence>
<dbReference type="RefSeq" id="WP_161819681.1">
    <property type="nucleotide sequence ID" value="NZ_JAACJS010000015.1"/>
</dbReference>
<gene>
    <name evidence="4" type="ORF">GWC95_15820</name>
</gene>
<dbReference type="Pfam" id="PF07508">
    <property type="entry name" value="Recombinase"/>
    <property type="match status" value="1"/>
</dbReference>
<dbReference type="Pfam" id="PF13408">
    <property type="entry name" value="Zn_ribbon_recom"/>
    <property type="match status" value="1"/>
</dbReference>
<dbReference type="Gene3D" id="3.90.1750.20">
    <property type="entry name" value="Putative Large Serine Recombinase, Chain B, Domain 2"/>
    <property type="match status" value="1"/>
</dbReference>
<evidence type="ECO:0008006" key="6">
    <source>
        <dbReference type="Google" id="ProtNLM"/>
    </source>
</evidence>
<dbReference type="Proteomes" id="UP000753802">
    <property type="component" value="Unassembled WGS sequence"/>
</dbReference>
<evidence type="ECO:0000313" key="4">
    <source>
        <dbReference type="EMBL" id="NCI51397.1"/>
    </source>
</evidence>
<keyword evidence="5" id="KW-1185">Reference proteome</keyword>
<dbReference type="PANTHER" id="PTHR30461:SF26">
    <property type="entry name" value="RESOLVASE HOMOLOG YNEB"/>
    <property type="match status" value="1"/>
</dbReference>
<feature type="domain" description="Recombinase zinc beta ribbon" evidence="3">
    <location>
        <begin position="134"/>
        <end position="186"/>
    </location>
</feature>
<organism evidence="4 5">
    <name type="scientific">Sediminibacterium roseum</name>
    <dbReference type="NCBI Taxonomy" id="1978412"/>
    <lineage>
        <taxon>Bacteria</taxon>
        <taxon>Pseudomonadati</taxon>
        <taxon>Bacteroidota</taxon>
        <taxon>Chitinophagia</taxon>
        <taxon>Chitinophagales</taxon>
        <taxon>Chitinophagaceae</taxon>
        <taxon>Sediminibacterium</taxon>
    </lineage>
</organism>
<name>A0ABW9ZYL2_9BACT</name>
<proteinExistence type="inferred from homology"/>
<dbReference type="InterPro" id="IPR050639">
    <property type="entry name" value="SSR_resolvase"/>
</dbReference>
<evidence type="ECO:0000259" key="3">
    <source>
        <dbReference type="Pfam" id="PF13408"/>
    </source>
</evidence>
<reference evidence="4 5" key="1">
    <citation type="submission" date="2020-01" db="EMBL/GenBank/DDBJ databases">
        <title>Genome analysis.</title>
        <authorList>
            <person name="Wu S."/>
            <person name="Wang G."/>
        </authorList>
    </citation>
    <scope>NUCLEOTIDE SEQUENCE [LARGE SCALE GENOMIC DNA]</scope>
    <source>
        <strain evidence="4 5">SYL130</strain>
    </source>
</reference>
<comment type="caution">
    <text evidence="4">The sequence shown here is derived from an EMBL/GenBank/DDBJ whole genome shotgun (WGS) entry which is preliminary data.</text>
</comment>
<dbReference type="EMBL" id="JAACJS010000015">
    <property type="protein sequence ID" value="NCI51397.1"/>
    <property type="molecule type" value="Genomic_DNA"/>
</dbReference>
<accession>A0ABW9ZYL2</accession>
<feature type="domain" description="Recombinase" evidence="2">
    <location>
        <begin position="36"/>
        <end position="120"/>
    </location>
</feature>
<comment type="similarity">
    <text evidence="1">Belongs to the site-specific recombinase resolvase family.</text>
</comment>
<dbReference type="PANTHER" id="PTHR30461">
    <property type="entry name" value="DNA-INVERTASE FROM LAMBDOID PROPHAGE"/>
    <property type="match status" value="1"/>
</dbReference>
<sequence length="373" mass="42613">MRRAKEQGRWVNKAPIGYSNYCSPDGLKSIILKEPEASIIRIAFEEVSSFRGTTIDAYLNAVNAGLKCSRSNFWRLLQNPVYAGNIPIAKIETPVRISPGLHVGIVTVEVFEKVQQLFRKEDKKRSVGFHPNFPLRGFIHCNKCGRRLTGSGSSGRSEKYYYYHCVSPCYNRIRTEVVSEVFLRKLKTFKLPEEYLLLYRNIVSEMYRKESNRIELGKGNAIKAIEQFADRVAKAKNLLLDAHIDFKAYGDIKRDFETKIAMLGNTISSYSKDQIEFSYRVNNAGKYLSKMDAFYTMLDEKSKRSFLNNVLTKGACWEGGSGDELFNLSFRKMYSSEQVAEIKNEDNSLAQITQLLKNLAAIKVDNRVEFEGV</sequence>
<evidence type="ECO:0000313" key="5">
    <source>
        <dbReference type="Proteomes" id="UP000753802"/>
    </source>
</evidence>
<dbReference type="InterPro" id="IPR011109">
    <property type="entry name" value="DNA_bind_recombinase_dom"/>
</dbReference>
<protein>
    <recommendedName>
        <fullName evidence="6">Recombinase domain-containing protein</fullName>
    </recommendedName>
</protein>
<dbReference type="InterPro" id="IPR038109">
    <property type="entry name" value="DNA_bind_recomb_sf"/>
</dbReference>